<dbReference type="Gene3D" id="3.40.50.11530">
    <property type="match status" value="1"/>
</dbReference>
<proteinExistence type="predicted"/>
<dbReference type="InterPro" id="IPR013568">
    <property type="entry name" value="SEFIR_dom"/>
</dbReference>
<dbReference type="PANTHER" id="PTHR47691:SF3">
    <property type="entry name" value="HTH-TYPE TRANSCRIPTIONAL REGULATOR RV0890C-RELATED"/>
    <property type="match status" value="1"/>
</dbReference>
<dbReference type="SUPFAM" id="SSF52540">
    <property type="entry name" value="P-loop containing nucleoside triphosphate hydrolases"/>
    <property type="match status" value="1"/>
</dbReference>
<dbReference type="PROSITE" id="PS51534">
    <property type="entry name" value="SEFIR"/>
    <property type="match status" value="1"/>
</dbReference>
<accession>A0ABS4PUE7</accession>
<evidence type="ECO:0000259" key="2">
    <source>
        <dbReference type="PROSITE" id="PS51534"/>
    </source>
</evidence>
<dbReference type="SUPFAM" id="SSF48452">
    <property type="entry name" value="TPR-like"/>
    <property type="match status" value="3"/>
</dbReference>
<dbReference type="SMART" id="SM00028">
    <property type="entry name" value="TPR"/>
    <property type="match status" value="8"/>
</dbReference>
<dbReference type="PANTHER" id="PTHR47691">
    <property type="entry name" value="REGULATOR-RELATED"/>
    <property type="match status" value="1"/>
</dbReference>
<keyword evidence="4" id="KW-1185">Reference proteome</keyword>
<keyword evidence="1" id="KW-0802">TPR repeat</keyword>
<dbReference type="Pfam" id="PF13181">
    <property type="entry name" value="TPR_8"/>
    <property type="match status" value="1"/>
</dbReference>
<organism evidence="3 4">
    <name type="scientific">Amycolatopsis magusensis</name>
    <dbReference type="NCBI Taxonomy" id="882444"/>
    <lineage>
        <taxon>Bacteria</taxon>
        <taxon>Bacillati</taxon>
        <taxon>Actinomycetota</taxon>
        <taxon>Actinomycetes</taxon>
        <taxon>Pseudonocardiales</taxon>
        <taxon>Pseudonocardiaceae</taxon>
        <taxon>Amycolatopsis</taxon>
    </lineage>
</organism>
<dbReference type="PRINTS" id="PR00364">
    <property type="entry name" value="DISEASERSIST"/>
</dbReference>
<dbReference type="Gene3D" id="1.25.40.10">
    <property type="entry name" value="Tetratricopeptide repeat domain"/>
    <property type="match status" value="3"/>
</dbReference>
<evidence type="ECO:0000256" key="1">
    <source>
        <dbReference type="PROSITE-ProRule" id="PRU00339"/>
    </source>
</evidence>
<dbReference type="Proteomes" id="UP000741013">
    <property type="component" value="Unassembled WGS sequence"/>
</dbReference>
<dbReference type="Gene3D" id="3.40.50.300">
    <property type="entry name" value="P-loop containing nucleotide triphosphate hydrolases"/>
    <property type="match status" value="1"/>
</dbReference>
<dbReference type="InterPro" id="IPR019734">
    <property type="entry name" value="TPR_rpt"/>
</dbReference>
<dbReference type="InterPro" id="IPR011990">
    <property type="entry name" value="TPR-like_helical_dom_sf"/>
</dbReference>
<dbReference type="Pfam" id="PF13424">
    <property type="entry name" value="TPR_12"/>
    <property type="match status" value="3"/>
</dbReference>
<dbReference type="InterPro" id="IPR027417">
    <property type="entry name" value="P-loop_NTPase"/>
</dbReference>
<sequence length="1061" mass="115699">MDAVNADTGPERETPRIFVSYAHDCAEHQEQVLAFCALLTRSGVEVHVDAWYTGQRRDWYAWMHEQIDLADFVVVIASPGYRGAGDGTGACHRNPGVRSEAAELRDRLHQDRETWVRKLFPVVLPGRSIDEIPRFLQPRCADHFLVAELTEAGIEELLRLFHGVPTHPRPELGPRPGLLPVPGTAPQPLLATTVTLPRDIPAFTGRADQLDELITPDGRAADSVTIYAIDGMPGVGKTAFAVHLAHQLAADYPDGLYFFDLHGHCAAQRPVDPADALQALLLGCGVAAEQIPAGLDERAGMWRDRMAGKRVLLLLDDAANHDQVRPLLPGAPGVLVVLTSRQRLAGLDDLHPLTLGLLPIDESVAMFSRLTRTPSSGHHPDAVARLMRLCGRLPLAIALTAGRLRSHPSWTVDYLAEQLTGSRDRLGELFAGSRSVRAAFELSYRDLTPGQQRLFRRLGLHLGTEFDLYAAAALDDADPDETRFNLDALYLNHLVEEPSPGRYRQHDLIRQYAVSLAGEDAAAVARLLGYYAHTAAEAGAAMAAHRKPPYVIAFERPATMPDLSSDRRAAEWLATELANFTVCVDHAAMHGYAEYAISLSHALHPFLRRHGHWDRALEIHQTAAQVAHRKGCAAGEAWALTDFGAMQLLTGDYEPAMTNLTRACELFGELGDPLGHAQALTELGRAHYRRGDYPAAIANLTHALKLFDEHRERLGTGHVLTELGHVYYRVENFDAATTCLTEAYTLFGKLGHHLGQAHSLDRLANVRGRSGDYAEAGAGVTRAYHLYLELGDRQGLAHTLATMGRLQHRTGNFDMAMEHHRHAYGCYRKLGDRLGQAQSLNNLGRVLHSVGEYEDAVQKHHRALALHTELGDRIGRAHSLCNLGRTAVALEDYPASITCLSEAYEIYREVGSPNGQANALTYLGGARHATADIDGALAALGQARQLFGGDRAGHAEVLCRLGSIHLDLGDLAAAEGYFTEGLDIAAEIGAVMSIADAQSGLGRCLVIMGRVEEGHALLGDAVATYRRLGLLGRACFLSGWKHETPSGPGLEDRTLDSEEDP</sequence>
<reference evidence="3 4" key="1">
    <citation type="submission" date="2021-03" db="EMBL/GenBank/DDBJ databases">
        <title>Sequencing the genomes of 1000 actinobacteria strains.</title>
        <authorList>
            <person name="Klenk H.-P."/>
        </authorList>
    </citation>
    <scope>NUCLEOTIDE SEQUENCE [LARGE SCALE GENOMIC DNA]</scope>
    <source>
        <strain evidence="3 4">DSM 45510</strain>
    </source>
</reference>
<dbReference type="Pfam" id="PF08357">
    <property type="entry name" value="SEFIR"/>
    <property type="match status" value="1"/>
</dbReference>
<protein>
    <submittedName>
        <fullName evidence="3">Tetratricopeptide (TPR) repeat protein</fullName>
    </submittedName>
</protein>
<evidence type="ECO:0000313" key="4">
    <source>
        <dbReference type="Proteomes" id="UP000741013"/>
    </source>
</evidence>
<feature type="domain" description="SEFIR" evidence="2">
    <location>
        <begin position="14"/>
        <end position="153"/>
    </location>
</feature>
<dbReference type="PROSITE" id="PS50005">
    <property type="entry name" value="TPR"/>
    <property type="match status" value="2"/>
</dbReference>
<comment type="caution">
    <text evidence="3">The sequence shown here is derived from an EMBL/GenBank/DDBJ whole genome shotgun (WGS) entry which is preliminary data.</text>
</comment>
<feature type="repeat" description="TPR" evidence="1">
    <location>
        <begin position="837"/>
        <end position="870"/>
    </location>
</feature>
<evidence type="ECO:0000313" key="3">
    <source>
        <dbReference type="EMBL" id="MBP2183044.1"/>
    </source>
</evidence>
<gene>
    <name evidence="3" type="ORF">JOM49_004570</name>
</gene>
<dbReference type="RefSeq" id="WP_209666259.1">
    <property type="nucleotide sequence ID" value="NZ_JAGGMS010000001.1"/>
</dbReference>
<dbReference type="EMBL" id="JAGGMS010000001">
    <property type="protein sequence ID" value="MBP2183044.1"/>
    <property type="molecule type" value="Genomic_DNA"/>
</dbReference>
<name>A0ABS4PUE7_9PSEU</name>
<feature type="repeat" description="TPR" evidence="1">
    <location>
        <begin position="677"/>
        <end position="710"/>
    </location>
</feature>